<comment type="caution">
    <text evidence="1">The sequence shown here is derived from an EMBL/GenBank/DDBJ whole genome shotgun (WGS) entry which is preliminary data.</text>
</comment>
<dbReference type="EMBL" id="JAQIZT010000016">
    <property type="protein sequence ID" value="KAJ6968601.1"/>
    <property type="molecule type" value="Genomic_DNA"/>
</dbReference>
<dbReference type="Proteomes" id="UP001164929">
    <property type="component" value="Chromosome 16"/>
</dbReference>
<evidence type="ECO:0000313" key="1">
    <source>
        <dbReference type="EMBL" id="KAJ6968601.1"/>
    </source>
</evidence>
<evidence type="ECO:0000313" key="2">
    <source>
        <dbReference type="Proteomes" id="UP001164929"/>
    </source>
</evidence>
<gene>
    <name evidence="1" type="ORF">NC653_036553</name>
</gene>
<reference evidence="1 2" key="1">
    <citation type="journal article" date="2023" name="Mol. Ecol. Resour.">
        <title>Chromosome-level genome assembly of a triploid poplar Populus alba 'Berolinensis'.</title>
        <authorList>
            <person name="Chen S."/>
            <person name="Yu Y."/>
            <person name="Wang X."/>
            <person name="Wang S."/>
            <person name="Zhang T."/>
            <person name="Zhou Y."/>
            <person name="He R."/>
            <person name="Meng N."/>
            <person name="Wang Y."/>
            <person name="Liu W."/>
            <person name="Liu Z."/>
            <person name="Liu J."/>
            <person name="Guo Q."/>
            <person name="Huang H."/>
            <person name="Sederoff R.R."/>
            <person name="Wang G."/>
            <person name="Qu G."/>
            <person name="Chen S."/>
        </authorList>
    </citation>
    <scope>NUCLEOTIDE SEQUENCE [LARGE SCALE GENOMIC DNA]</scope>
    <source>
        <strain evidence="1">SC-2020</strain>
    </source>
</reference>
<protein>
    <submittedName>
        <fullName evidence="1">Uncharacterized protein</fullName>
    </submittedName>
</protein>
<sequence length="72" mass="8031">MMKGRLRMNGLTKCKIVLNHINLESMRHPRSLAINLQGANELLKTQQAHLSIPWGASTANNIKETVLIARNA</sequence>
<keyword evidence="2" id="KW-1185">Reference proteome</keyword>
<accession>A0AAD6PV17</accession>
<name>A0AAD6PV17_9ROSI</name>
<dbReference type="AlphaFoldDB" id="A0AAD6PV17"/>
<proteinExistence type="predicted"/>
<organism evidence="1 2">
    <name type="scientific">Populus alba x Populus x berolinensis</name>
    <dbReference type="NCBI Taxonomy" id="444605"/>
    <lineage>
        <taxon>Eukaryota</taxon>
        <taxon>Viridiplantae</taxon>
        <taxon>Streptophyta</taxon>
        <taxon>Embryophyta</taxon>
        <taxon>Tracheophyta</taxon>
        <taxon>Spermatophyta</taxon>
        <taxon>Magnoliopsida</taxon>
        <taxon>eudicotyledons</taxon>
        <taxon>Gunneridae</taxon>
        <taxon>Pentapetalae</taxon>
        <taxon>rosids</taxon>
        <taxon>fabids</taxon>
        <taxon>Malpighiales</taxon>
        <taxon>Salicaceae</taxon>
        <taxon>Saliceae</taxon>
        <taxon>Populus</taxon>
    </lineage>
</organism>